<dbReference type="EMBL" id="VCDN01000073">
    <property type="protein sequence ID" value="MDX7988876.1"/>
    <property type="molecule type" value="Genomic_DNA"/>
</dbReference>
<proteinExistence type="predicted"/>
<sequence>MNNKNTDNNRYGYPYVKNQENDILIIDTAISWDEKEKDNITDATLNLSSLREIVNHWSYCRLADYCSDDAFALRWRRLISPFIAATIKPALLSPFILTCSISSMTSCGMRTVVICDFAFFAPVAITESSVIWCISLYIKSKPEKVLTFISPKDKVKYTLMLLKQKTTTPRSATNTIEASNHNVKETYAMAGIQHTQTRPKFTCLIHSQRLIIILAGISFLRSVSRQEVRRG</sequence>
<name>A0ABU4SDR8_9GAMM</name>
<comment type="caution">
    <text evidence="2">The sequence shown here is derived from an EMBL/GenBank/DDBJ whole genome shotgun (WGS) entry which is preliminary data.</text>
</comment>
<evidence type="ECO:0008006" key="4">
    <source>
        <dbReference type="Google" id="ProtNLM"/>
    </source>
</evidence>
<evidence type="ECO:0000256" key="1">
    <source>
        <dbReference type="SAM" id="Phobius"/>
    </source>
</evidence>
<organism evidence="2 3">
    <name type="scientific">Xenorhabdus santafensis</name>
    <dbReference type="NCBI Taxonomy" id="2582833"/>
    <lineage>
        <taxon>Bacteria</taxon>
        <taxon>Pseudomonadati</taxon>
        <taxon>Pseudomonadota</taxon>
        <taxon>Gammaproteobacteria</taxon>
        <taxon>Enterobacterales</taxon>
        <taxon>Morganellaceae</taxon>
        <taxon>Xenorhabdus</taxon>
    </lineage>
</organism>
<dbReference type="Proteomes" id="UP001271890">
    <property type="component" value="Unassembled WGS sequence"/>
</dbReference>
<protein>
    <recommendedName>
        <fullName evidence="4">Transposase</fullName>
    </recommendedName>
</protein>
<keyword evidence="1" id="KW-0812">Transmembrane</keyword>
<feature type="transmembrane region" description="Helical" evidence="1">
    <location>
        <begin position="78"/>
        <end position="97"/>
    </location>
</feature>
<keyword evidence="1" id="KW-1133">Transmembrane helix</keyword>
<keyword evidence="3" id="KW-1185">Reference proteome</keyword>
<evidence type="ECO:0000313" key="2">
    <source>
        <dbReference type="EMBL" id="MDX7988876.1"/>
    </source>
</evidence>
<reference evidence="3" key="1">
    <citation type="journal article" date="2024" name="Toxins">
        <title>Genome Sequence Analysis of Native Xenorhabdus Strains Isolated from Entomopathogenic Nematodes in Argentina.</title>
        <authorList>
            <person name="Palma L."/>
            <person name="Frizzo L."/>
            <person name="Kaiser S."/>
            <person name="Berry C."/>
            <person name="Caballero P."/>
            <person name="Bode H.B."/>
            <person name="Del Valle E.E."/>
        </authorList>
    </citation>
    <scope>NUCLEOTIDE SEQUENCE [LARGE SCALE GENOMIC DNA]</scope>
    <source>
        <strain evidence="3">12</strain>
    </source>
</reference>
<evidence type="ECO:0000313" key="3">
    <source>
        <dbReference type="Proteomes" id="UP001271890"/>
    </source>
</evidence>
<feature type="transmembrane region" description="Helical" evidence="1">
    <location>
        <begin position="117"/>
        <end position="138"/>
    </location>
</feature>
<accession>A0ABU4SDR8</accession>
<gene>
    <name evidence="2" type="ORF">FE392_16350</name>
</gene>
<keyword evidence="1" id="KW-0472">Membrane</keyword>